<protein>
    <submittedName>
        <fullName evidence="1">Uncharacterized protein</fullName>
    </submittedName>
</protein>
<organism evidence="1 2">
    <name type="scientific">Saccharopolyspora shandongensis</name>
    <dbReference type="NCBI Taxonomy" id="418495"/>
    <lineage>
        <taxon>Bacteria</taxon>
        <taxon>Bacillati</taxon>
        <taxon>Actinomycetota</taxon>
        <taxon>Actinomycetes</taxon>
        <taxon>Pseudonocardiales</taxon>
        <taxon>Pseudonocardiaceae</taxon>
        <taxon>Saccharopolyspora</taxon>
    </lineage>
</organism>
<sequence length="74" mass="7907">MDWNSGPRAPGRCLGRVVQTSGDRTLGQLIVDTRPLSTESVTATAATVASVEVFREVLRDAFGNTVRDLRGSTS</sequence>
<dbReference type="AlphaFoldDB" id="A0A1H2XY17"/>
<name>A0A1H2XY17_9PSEU</name>
<evidence type="ECO:0000313" key="2">
    <source>
        <dbReference type="Proteomes" id="UP000199529"/>
    </source>
</evidence>
<dbReference type="Proteomes" id="UP000199529">
    <property type="component" value="Unassembled WGS sequence"/>
</dbReference>
<keyword evidence="2" id="KW-1185">Reference proteome</keyword>
<dbReference type="EMBL" id="FNOK01000006">
    <property type="protein sequence ID" value="SDW97833.1"/>
    <property type="molecule type" value="Genomic_DNA"/>
</dbReference>
<proteinExistence type="predicted"/>
<gene>
    <name evidence="1" type="ORF">SAMN05216215_1006239</name>
</gene>
<evidence type="ECO:0000313" key="1">
    <source>
        <dbReference type="EMBL" id="SDW97833.1"/>
    </source>
</evidence>
<dbReference type="STRING" id="418495.SAMN05216215_1006239"/>
<reference evidence="2" key="1">
    <citation type="submission" date="2016-10" db="EMBL/GenBank/DDBJ databases">
        <authorList>
            <person name="Varghese N."/>
            <person name="Submissions S."/>
        </authorList>
    </citation>
    <scope>NUCLEOTIDE SEQUENCE [LARGE SCALE GENOMIC DNA]</scope>
    <source>
        <strain evidence="2">CGMCC 4.3530</strain>
    </source>
</reference>
<accession>A0A1H2XY17</accession>